<accession>A0A934K0U4</accession>
<keyword evidence="1 4" id="KW-0489">Methyltransferase</keyword>
<proteinExistence type="predicted"/>
<feature type="domain" description="Methyltransferase" evidence="3">
    <location>
        <begin position="47"/>
        <end position="139"/>
    </location>
</feature>
<comment type="caution">
    <text evidence="4">The sequence shown here is derived from an EMBL/GenBank/DDBJ whole genome shotgun (WGS) entry which is preliminary data.</text>
</comment>
<dbReference type="Gene3D" id="3.40.50.150">
    <property type="entry name" value="Vaccinia Virus protein VP39"/>
    <property type="match status" value="1"/>
</dbReference>
<dbReference type="Pfam" id="PF13649">
    <property type="entry name" value="Methyltransf_25"/>
    <property type="match status" value="1"/>
</dbReference>
<gene>
    <name evidence="4" type="ORF">JF886_04310</name>
</gene>
<evidence type="ECO:0000313" key="5">
    <source>
        <dbReference type="Proteomes" id="UP000606991"/>
    </source>
</evidence>
<evidence type="ECO:0000256" key="1">
    <source>
        <dbReference type="ARBA" id="ARBA00022603"/>
    </source>
</evidence>
<organism evidence="4 5">
    <name type="scientific">Candidatus Aeolococcus gillhamiae</name>
    <dbReference type="NCBI Taxonomy" id="3127015"/>
    <lineage>
        <taxon>Bacteria</taxon>
        <taxon>Bacillati</taxon>
        <taxon>Candidatus Dormiibacterota</taxon>
        <taxon>Candidatus Dormibacteria</taxon>
        <taxon>Candidatus Aeolococcales</taxon>
        <taxon>Candidatus Aeolococcaceae</taxon>
        <taxon>Candidatus Aeolococcus</taxon>
    </lineage>
</organism>
<dbReference type="EMBL" id="JAEKNS010000050">
    <property type="protein sequence ID" value="MBJ7594076.1"/>
    <property type="molecule type" value="Genomic_DNA"/>
</dbReference>
<dbReference type="PANTHER" id="PTHR44942:SF4">
    <property type="entry name" value="METHYLTRANSFERASE TYPE 11 DOMAIN-CONTAINING PROTEIN"/>
    <property type="match status" value="1"/>
</dbReference>
<dbReference type="Proteomes" id="UP000606991">
    <property type="component" value="Unassembled WGS sequence"/>
</dbReference>
<dbReference type="GO" id="GO:0032259">
    <property type="term" value="P:methylation"/>
    <property type="evidence" value="ECO:0007669"/>
    <property type="project" value="UniProtKB-KW"/>
</dbReference>
<sequence length="281" mass="31048">MANADRTPLSRPYRTAARYYGARAPYSDELRTVLATRLGWDGRGRLLDIGCGPGVIALQLAASFEEVIGLDPEEAMLAEARNATPTEALPKTRWLRGRAEELPSMNLGSLRAVTLGQSFHWMDKYNVAESIYDALEGGGSMLLIHHDSPETEPPLVSQNQSSHPAVPDDAVNNVLIRWLGHGKPPPHPDQEPYSELLARTRFGRPDRLLLPGRPDVVRSVDEVIDNYLSMSFAAPDLFGSRLADFRAELRTVLDNHTETGFFRLWPGNTEILIAVKSVAGQ</sequence>
<dbReference type="RefSeq" id="WP_337309972.1">
    <property type="nucleotide sequence ID" value="NZ_JAEKNS010000050.1"/>
</dbReference>
<evidence type="ECO:0000313" key="4">
    <source>
        <dbReference type="EMBL" id="MBJ7594076.1"/>
    </source>
</evidence>
<dbReference type="InterPro" id="IPR051052">
    <property type="entry name" value="Diverse_substrate_MTase"/>
</dbReference>
<reference evidence="4 5" key="1">
    <citation type="submission" date="2020-10" db="EMBL/GenBank/DDBJ databases">
        <title>Ca. Dormibacterota MAGs.</title>
        <authorList>
            <person name="Montgomery K."/>
        </authorList>
    </citation>
    <scope>NUCLEOTIDE SEQUENCE [LARGE SCALE GENOMIC DNA]</scope>
    <source>
        <strain evidence="4">SC8812_S17_18</strain>
    </source>
</reference>
<protein>
    <submittedName>
        <fullName evidence="4">Class I SAM-dependent methyltransferase</fullName>
    </submittedName>
</protein>
<dbReference type="InterPro" id="IPR041698">
    <property type="entry name" value="Methyltransf_25"/>
</dbReference>
<keyword evidence="2" id="KW-0808">Transferase</keyword>
<evidence type="ECO:0000259" key="3">
    <source>
        <dbReference type="Pfam" id="PF13649"/>
    </source>
</evidence>
<dbReference type="AlphaFoldDB" id="A0A934K0U4"/>
<name>A0A934K0U4_9BACT</name>
<dbReference type="GO" id="GO:0008168">
    <property type="term" value="F:methyltransferase activity"/>
    <property type="evidence" value="ECO:0007669"/>
    <property type="project" value="UniProtKB-KW"/>
</dbReference>
<dbReference type="PANTHER" id="PTHR44942">
    <property type="entry name" value="METHYLTRANSF_11 DOMAIN-CONTAINING PROTEIN"/>
    <property type="match status" value="1"/>
</dbReference>
<dbReference type="SUPFAM" id="SSF53335">
    <property type="entry name" value="S-adenosyl-L-methionine-dependent methyltransferases"/>
    <property type="match status" value="1"/>
</dbReference>
<dbReference type="CDD" id="cd02440">
    <property type="entry name" value="AdoMet_MTases"/>
    <property type="match status" value="1"/>
</dbReference>
<evidence type="ECO:0000256" key="2">
    <source>
        <dbReference type="ARBA" id="ARBA00022679"/>
    </source>
</evidence>
<dbReference type="InterPro" id="IPR029063">
    <property type="entry name" value="SAM-dependent_MTases_sf"/>
</dbReference>